<protein>
    <submittedName>
        <fullName evidence="1">Uncharacterized protein</fullName>
    </submittedName>
</protein>
<dbReference type="OrthoDB" id="2991201at2"/>
<proteinExistence type="predicted"/>
<evidence type="ECO:0000313" key="1">
    <source>
        <dbReference type="EMBL" id="SIS38355.1"/>
    </source>
</evidence>
<reference evidence="2" key="1">
    <citation type="submission" date="2017-01" db="EMBL/GenBank/DDBJ databases">
        <authorList>
            <person name="Varghese N."/>
            <person name="Submissions S."/>
        </authorList>
    </citation>
    <scope>NUCLEOTIDE SEQUENCE [LARGE SCALE GENOMIC DNA]</scope>
    <source>
        <strain evidence="2">DSM 45196</strain>
    </source>
</reference>
<evidence type="ECO:0000313" key="2">
    <source>
        <dbReference type="Proteomes" id="UP000186795"/>
    </source>
</evidence>
<sequence>MGEKNPIPIHLFRGSRREGLPSRGEKVLKPRCKLRLLHSYQVRFIRGPRDVSPWREAGRRHLLGLEGPVHRPVWKDRVSQWSKRPFR</sequence>
<dbReference type="EMBL" id="FTOD01000001">
    <property type="protein sequence ID" value="SIS38355.1"/>
    <property type="molecule type" value="Genomic_DNA"/>
</dbReference>
<dbReference type="RefSeq" id="WP_076522813.1">
    <property type="nucleotide sequence ID" value="NZ_CP048103.1"/>
</dbReference>
<dbReference type="AlphaFoldDB" id="A0A1N7IMQ4"/>
<dbReference type="Proteomes" id="UP000186795">
    <property type="component" value="Unassembled WGS sequence"/>
</dbReference>
<accession>A0A1N7IMQ4</accession>
<gene>
    <name evidence="1" type="ORF">SAMN05421790_101118</name>
</gene>
<organism evidence="1 2">
    <name type="scientific">Kroppenstedtia eburnea</name>
    <dbReference type="NCBI Taxonomy" id="714067"/>
    <lineage>
        <taxon>Bacteria</taxon>
        <taxon>Bacillati</taxon>
        <taxon>Bacillota</taxon>
        <taxon>Bacilli</taxon>
        <taxon>Bacillales</taxon>
        <taxon>Thermoactinomycetaceae</taxon>
        <taxon>Kroppenstedtia</taxon>
    </lineage>
</organism>
<name>A0A1N7IMQ4_9BACL</name>
<keyword evidence="2" id="KW-1185">Reference proteome</keyword>